<feature type="domain" description="Sulfatase N-terminal" evidence="2">
    <location>
        <begin position="57"/>
        <end position="334"/>
    </location>
</feature>
<protein>
    <recommendedName>
        <fullName evidence="2">Sulfatase N-terminal domain-containing protein</fullName>
    </recommendedName>
</protein>
<gene>
    <name evidence="3" type="ORF">E6K81_09205</name>
</gene>
<keyword evidence="1" id="KW-0812">Transmembrane</keyword>
<dbReference type="InterPro" id="IPR017850">
    <property type="entry name" value="Alkaline_phosphatase_core_sf"/>
</dbReference>
<comment type="caution">
    <text evidence="3">The sequence shown here is derived from an EMBL/GenBank/DDBJ whole genome shotgun (WGS) entry which is preliminary data.</text>
</comment>
<dbReference type="AlphaFoldDB" id="A0A538U7C8"/>
<dbReference type="Proteomes" id="UP000319771">
    <property type="component" value="Unassembled WGS sequence"/>
</dbReference>
<keyword evidence="1" id="KW-1133">Transmembrane helix</keyword>
<dbReference type="InterPro" id="IPR000917">
    <property type="entry name" value="Sulfatase_N"/>
</dbReference>
<accession>A0A538U7C8</accession>
<name>A0A538U7C8_UNCEI</name>
<evidence type="ECO:0000259" key="2">
    <source>
        <dbReference type="Pfam" id="PF00884"/>
    </source>
</evidence>
<keyword evidence="1" id="KW-0472">Membrane</keyword>
<dbReference type="Gene3D" id="3.40.720.10">
    <property type="entry name" value="Alkaline Phosphatase, subunit A"/>
    <property type="match status" value="1"/>
</dbReference>
<proteinExistence type="predicted"/>
<evidence type="ECO:0000313" key="4">
    <source>
        <dbReference type="Proteomes" id="UP000319771"/>
    </source>
</evidence>
<reference evidence="3 4" key="1">
    <citation type="journal article" date="2019" name="Nat. Microbiol.">
        <title>Mediterranean grassland soil C-N compound turnover is dependent on rainfall and depth, and is mediated by genomically divergent microorganisms.</title>
        <authorList>
            <person name="Diamond S."/>
            <person name="Andeer P.F."/>
            <person name="Li Z."/>
            <person name="Crits-Christoph A."/>
            <person name="Burstein D."/>
            <person name="Anantharaman K."/>
            <person name="Lane K.R."/>
            <person name="Thomas B.C."/>
            <person name="Pan C."/>
            <person name="Northen T.R."/>
            <person name="Banfield J.F."/>
        </authorList>
    </citation>
    <scope>NUCLEOTIDE SEQUENCE [LARGE SCALE GENOMIC DNA]</scope>
    <source>
        <strain evidence="3">WS_11</strain>
    </source>
</reference>
<dbReference type="CDD" id="cd16148">
    <property type="entry name" value="sulfatase_like"/>
    <property type="match status" value="1"/>
</dbReference>
<dbReference type="SUPFAM" id="SSF53649">
    <property type="entry name" value="Alkaline phosphatase-like"/>
    <property type="match status" value="1"/>
</dbReference>
<feature type="transmembrane region" description="Helical" evidence="1">
    <location>
        <begin position="12"/>
        <end position="34"/>
    </location>
</feature>
<evidence type="ECO:0000256" key="1">
    <source>
        <dbReference type="SAM" id="Phobius"/>
    </source>
</evidence>
<dbReference type="PANTHER" id="PTHR43751">
    <property type="entry name" value="SULFATASE"/>
    <property type="match status" value="1"/>
</dbReference>
<organism evidence="3 4">
    <name type="scientific">Eiseniibacteriota bacterium</name>
    <dbReference type="NCBI Taxonomy" id="2212470"/>
    <lineage>
        <taxon>Bacteria</taxon>
        <taxon>Candidatus Eiseniibacteriota</taxon>
    </lineage>
</organism>
<dbReference type="EMBL" id="VBPB01000142">
    <property type="protein sequence ID" value="TMQ71800.1"/>
    <property type="molecule type" value="Genomic_DNA"/>
</dbReference>
<dbReference type="Gene3D" id="3.30.1120.10">
    <property type="match status" value="1"/>
</dbReference>
<dbReference type="PANTHER" id="PTHR43751:SF3">
    <property type="entry name" value="SULFATASE N-TERMINAL DOMAIN-CONTAINING PROTEIN"/>
    <property type="match status" value="1"/>
</dbReference>
<dbReference type="Pfam" id="PF00884">
    <property type="entry name" value="Sulfatase"/>
    <property type="match status" value="1"/>
</dbReference>
<evidence type="ECO:0000313" key="3">
    <source>
        <dbReference type="EMBL" id="TMQ71800.1"/>
    </source>
</evidence>
<sequence length="469" mass="52265">MKEPLRRRRWPWLLAAALIIAMFFASFVEIRLPWRGDPRPRGGADEIAALKSRRDLNLLFVLIDTLRADRLHSYGYARETSPELDRLAASGVRFAHQLSQSSWTKCSMASLWSTLYPAHNGVTRFDDILSPDAHLPAEVLHEAGFRTVGIFRNGWVAPNFGFDQGFDVYIRPTIAPRAPTLRQANPTVSDRGTDEDAVSSALEFLRVRGHERWFLYLHLMDVHEYTYDEQTAQFGGTISDVYDNAILWVNNVLAVLLDELAEQGYAENTLVVIAADHGEAFLERGFEGHARNVFPEVTTVPLLISFPFKLDPGVVVDARTRNVDIWPTLLDLLGLPAPAQSDGRSLVPTLLAAARGEPAPGPDPAGIAHIDQNWGQRNQKPAPNVAVRDGTLRYVRVPNSPHPLEQLFDATNDPIEVNDIASERPDDVARLRAVADGYLAAPPRWGAAPRRDIEEFELNQLRALGYAVP</sequence>
<dbReference type="InterPro" id="IPR052701">
    <property type="entry name" value="GAG_Ulvan_Degrading_Sulfatases"/>
</dbReference>